<sequence length="45" mass="5103">MTTFSENRGIALPQLPKLIELGFSGRGAMRFLQEQGVGYKREDFI</sequence>
<reference evidence="1" key="1">
    <citation type="journal article" date="2014" name="Front. Microbiol.">
        <title>High frequency of phylogenetically diverse reductive dehalogenase-homologous genes in deep subseafloor sedimentary metagenomes.</title>
        <authorList>
            <person name="Kawai M."/>
            <person name="Futagami T."/>
            <person name="Toyoda A."/>
            <person name="Takaki Y."/>
            <person name="Nishi S."/>
            <person name="Hori S."/>
            <person name="Arai W."/>
            <person name="Tsubouchi T."/>
            <person name="Morono Y."/>
            <person name="Uchiyama I."/>
            <person name="Ito T."/>
            <person name="Fujiyama A."/>
            <person name="Inagaki F."/>
            <person name="Takami H."/>
        </authorList>
    </citation>
    <scope>NUCLEOTIDE SEQUENCE</scope>
    <source>
        <strain evidence="1">Expedition CK06-06</strain>
    </source>
</reference>
<evidence type="ECO:0000313" key="1">
    <source>
        <dbReference type="EMBL" id="GAI98032.1"/>
    </source>
</evidence>
<comment type="caution">
    <text evidence="1">The sequence shown here is derived from an EMBL/GenBank/DDBJ whole genome shotgun (WGS) entry which is preliminary data.</text>
</comment>
<dbReference type="AlphaFoldDB" id="X1SYA0"/>
<protein>
    <submittedName>
        <fullName evidence="1">Uncharacterized protein</fullName>
    </submittedName>
</protein>
<dbReference type="EMBL" id="BARW01018357">
    <property type="protein sequence ID" value="GAI98032.1"/>
    <property type="molecule type" value="Genomic_DNA"/>
</dbReference>
<gene>
    <name evidence="1" type="ORF">S12H4_31450</name>
</gene>
<name>X1SYA0_9ZZZZ</name>
<feature type="non-terminal residue" evidence="1">
    <location>
        <position position="45"/>
    </location>
</feature>
<organism evidence="1">
    <name type="scientific">marine sediment metagenome</name>
    <dbReference type="NCBI Taxonomy" id="412755"/>
    <lineage>
        <taxon>unclassified sequences</taxon>
        <taxon>metagenomes</taxon>
        <taxon>ecological metagenomes</taxon>
    </lineage>
</organism>
<proteinExistence type="predicted"/>
<accession>X1SYA0</accession>